<evidence type="ECO:0000256" key="2">
    <source>
        <dbReference type="RuleBase" id="RU000461"/>
    </source>
</evidence>
<keyword evidence="2" id="KW-0479">Metal-binding</keyword>
<dbReference type="Gene3D" id="1.10.630.10">
    <property type="entry name" value="Cytochrome P450"/>
    <property type="match status" value="1"/>
</dbReference>
<dbReference type="PANTHER" id="PTHR46696:SF1">
    <property type="entry name" value="CYTOCHROME P450 YJIB-RELATED"/>
    <property type="match status" value="1"/>
</dbReference>
<proteinExistence type="inferred from homology"/>
<dbReference type="InterPro" id="IPR002397">
    <property type="entry name" value="Cyt_P450_B"/>
</dbReference>
<reference evidence="4" key="1">
    <citation type="journal article" date="2019" name="Int. J. Syst. Evol. Microbiol.">
        <title>The Global Catalogue of Microorganisms (GCM) 10K type strain sequencing project: providing services to taxonomists for standard genome sequencing and annotation.</title>
        <authorList>
            <consortium name="The Broad Institute Genomics Platform"/>
            <consortium name="The Broad Institute Genome Sequencing Center for Infectious Disease"/>
            <person name="Wu L."/>
            <person name="Ma J."/>
        </authorList>
    </citation>
    <scope>NUCLEOTIDE SEQUENCE [LARGE SCALE GENOMIC DNA]</scope>
    <source>
        <strain evidence="4">JCM 3399</strain>
    </source>
</reference>
<accession>A0ABQ2UY50</accession>
<protein>
    <submittedName>
        <fullName evidence="3">Cytochrome P450</fullName>
    </submittedName>
</protein>
<evidence type="ECO:0000313" key="4">
    <source>
        <dbReference type="Proteomes" id="UP000654471"/>
    </source>
</evidence>
<dbReference type="Pfam" id="PF00067">
    <property type="entry name" value="p450"/>
    <property type="match status" value="1"/>
</dbReference>
<dbReference type="SUPFAM" id="SSF48264">
    <property type="entry name" value="Cytochrome P450"/>
    <property type="match status" value="1"/>
</dbReference>
<dbReference type="PRINTS" id="PR00359">
    <property type="entry name" value="BP450"/>
</dbReference>
<dbReference type="InterPro" id="IPR017972">
    <property type="entry name" value="Cyt_P450_CS"/>
</dbReference>
<dbReference type="InterPro" id="IPR036396">
    <property type="entry name" value="Cyt_P450_sf"/>
</dbReference>
<dbReference type="PANTHER" id="PTHR46696">
    <property type="entry name" value="P450, PUTATIVE (EUROFUNG)-RELATED"/>
    <property type="match status" value="1"/>
</dbReference>
<name>A0ABQ2UY50_9ACTN</name>
<evidence type="ECO:0000313" key="3">
    <source>
        <dbReference type="EMBL" id="GGU55955.1"/>
    </source>
</evidence>
<dbReference type="EMBL" id="BMRP01000005">
    <property type="protein sequence ID" value="GGU55955.1"/>
    <property type="molecule type" value="Genomic_DNA"/>
</dbReference>
<dbReference type="InterPro" id="IPR001128">
    <property type="entry name" value="Cyt_P450"/>
</dbReference>
<dbReference type="CDD" id="cd11029">
    <property type="entry name" value="CYP107-like"/>
    <property type="match status" value="1"/>
</dbReference>
<sequence length="417" mass="45868">MPEQQILVLDPTGSDPDTEHRILRERGSATLVDILGVRAWSVSDPALLKQLLTNKDVSKDGRAHWPVFAETVPTWPLALWVAVTNMFTAYGKDHSRLRRMVAPALSARRTATLQTDIEALVHGLLDGLDARPADDTVDLREHLAYPLPIAVIGNLMGVPADQRTEFRTVVDNVFATHLSVEEQAANTTTLYDLLDTLIEIKRAEPGEDMTSLLISARDEEGDGSALNDAELRDTLLLMISAGYETTVNVIDQAITTLLSDPQHLAHVRAGRSTWQDIVEETLRHEPAVKHLPLRYACADIPLPDGQTIRAGEAILASYAAANRHPEWHGEDADRFDATRSSKEHLAFGHGVHFCLGAPLARLEVATVLREFFERFPDAQLATERGKLELLPSLISNGHNAVPVRLRPAAPTHSGTSR</sequence>
<keyword evidence="2" id="KW-0503">Monooxygenase</keyword>
<dbReference type="PRINTS" id="PR00385">
    <property type="entry name" value="P450"/>
</dbReference>
<keyword evidence="2" id="KW-0408">Iron</keyword>
<keyword evidence="2" id="KW-0560">Oxidoreductase</keyword>
<keyword evidence="4" id="KW-1185">Reference proteome</keyword>
<evidence type="ECO:0000256" key="1">
    <source>
        <dbReference type="ARBA" id="ARBA00010617"/>
    </source>
</evidence>
<keyword evidence="2" id="KW-0349">Heme</keyword>
<organism evidence="3 4">
    <name type="scientific">Streptomyces albospinus</name>
    <dbReference type="NCBI Taxonomy" id="285515"/>
    <lineage>
        <taxon>Bacteria</taxon>
        <taxon>Bacillati</taxon>
        <taxon>Actinomycetota</taxon>
        <taxon>Actinomycetes</taxon>
        <taxon>Kitasatosporales</taxon>
        <taxon>Streptomycetaceae</taxon>
        <taxon>Streptomyces</taxon>
    </lineage>
</organism>
<dbReference type="RefSeq" id="WP_189298681.1">
    <property type="nucleotide sequence ID" value="NZ_BMRP01000005.1"/>
</dbReference>
<dbReference type="Proteomes" id="UP000654471">
    <property type="component" value="Unassembled WGS sequence"/>
</dbReference>
<comment type="similarity">
    <text evidence="1 2">Belongs to the cytochrome P450 family.</text>
</comment>
<comment type="caution">
    <text evidence="3">The sequence shown here is derived from an EMBL/GenBank/DDBJ whole genome shotgun (WGS) entry which is preliminary data.</text>
</comment>
<gene>
    <name evidence="3" type="ORF">GCM10010211_20980</name>
</gene>
<dbReference type="PROSITE" id="PS00086">
    <property type="entry name" value="CYTOCHROME_P450"/>
    <property type="match status" value="1"/>
</dbReference>